<dbReference type="Pfam" id="PF13920">
    <property type="entry name" value="zf-C3HC4_3"/>
    <property type="match status" value="1"/>
</dbReference>
<keyword evidence="5" id="KW-1185">Reference proteome</keyword>
<evidence type="ECO:0000256" key="1">
    <source>
        <dbReference type="PROSITE-ProRule" id="PRU00175"/>
    </source>
</evidence>
<sequence length="342" mass="38169">MKPSSINADGGEEEDYENADEGNVDRSCNKGTGIKKHLTLSCRGRSCKKKKKVSRVSVAADDKLGKPSCLDQDAASFSSDEFQSNRASAAACGIPLADVRESMPSTSPWVDLTLVCIRNARHHVTHCHEKSLLHPNSLESNIQHLRRIRTATLDLLNCTDDVISSAHATQSLRRETALKQELASVQKLLTQSQFRYTVSLRMLRDAKSELDNQKTDFQIKTTALESFHDAQKTALLANQRALERQLEDEKEKSVCRTCGMKPRDTIVLPCLHFQYCFGCLLRHREVNGSTCPLCRGPIQGINMLSSLAGQILVVFYRKPGEFHLEFKCCKAQGSRKGSLKDF</sequence>
<dbReference type="Proteomes" id="UP000886520">
    <property type="component" value="Chromosome 24"/>
</dbReference>
<reference evidence="4" key="1">
    <citation type="submission" date="2021-01" db="EMBL/GenBank/DDBJ databases">
        <title>Adiantum capillus-veneris genome.</title>
        <authorList>
            <person name="Fang Y."/>
            <person name="Liao Q."/>
        </authorList>
    </citation>
    <scope>NUCLEOTIDE SEQUENCE</scope>
    <source>
        <strain evidence="4">H3</strain>
        <tissue evidence="4">Leaf</tissue>
    </source>
</reference>
<name>A0A9D4U311_ADICA</name>
<feature type="domain" description="RING-type" evidence="3">
    <location>
        <begin position="255"/>
        <end position="295"/>
    </location>
</feature>
<keyword evidence="1" id="KW-0862">Zinc</keyword>
<dbReference type="AlphaFoldDB" id="A0A9D4U311"/>
<dbReference type="SMART" id="SM00184">
    <property type="entry name" value="RING"/>
    <property type="match status" value="1"/>
</dbReference>
<evidence type="ECO:0000259" key="3">
    <source>
        <dbReference type="PROSITE" id="PS50089"/>
    </source>
</evidence>
<keyword evidence="1" id="KW-0479">Metal-binding</keyword>
<feature type="compositionally biased region" description="Acidic residues" evidence="2">
    <location>
        <begin position="10"/>
        <end position="22"/>
    </location>
</feature>
<dbReference type="SUPFAM" id="SSF57850">
    <property type="entry name" value="RING/U-box"/>
    <property type="match status" value="1"/>
</dbReference>
<dbReference type="GO" id="GO:0008270">
    <property type="term" value="F:zinc ion binding"/>
    <property type="evidence" value="ECO:0007669"/>
    <property type="project" value="UniProtKB-KW"/>
</dbReference>
<dbReference type="EMBL" id="JABFUD020000024">
    <property type="protein sequence ID" value="KAI5060078.1"/>
    <property type="molecule type" value="Genomic_DNA"/>
</dbReference>
<dbReference type="OrthoDB" id="1937093at2759"/>
<evidence type="ECO:0000313" key="5">
    <source>
        <dbReference type="Proteomes" id="UP000886520"/>
    </source>
</evidence>
<dbReference type="InterPro" id="IPR001841">
    <property type="entry name" value="Znf_RING"/>
</dbReference>
<dbReference type="Gene3D" id="3.30.40.10">
    <property type="entry name" value="Zinc/RING finger domain, C3HC4 (zinc finger)"/>
    <property type="match status" value="1"/>
</dbReference>
<organism evidence="4 5">
    <name type="scientific">Adiantum capillus-veneris</name>
    <name type="common">Maidenhair fern</name>
    <dbReference type="NCBI Taxonomy" id="13818"/>
    <lineage>
        <taxon>Eukaryota</taxon>
        <taxon>Viridiplantae</taxon>
        <taxon>Streptophyta</taxon>
        <taxon>Embryophyta</taxon>
        <taxon>Tracheophyta</taxon>
        <taxon>Polypodiopsida</taxon>
        <taxon>Polypodiidae</taxon>
        <taxon>Polypodiales</taxon>
        <taxon>Pteridineae</taxon>
        <taxon>Pteridaceae</taxon>
        <taxon>Vittarioideae</taxon>
        <taxon>Adiantum</taxon>
    </lineage>
</organism>
<keyword evidence="1" id="KW-0863">Zinc-finger</keyword>
<protein>
    <recommendedName>
        <fullName evidence="3">RING-type domain-containing protein</fullName>
    </recommendedName>
</protein>
<dbReference type="InterPro" id="IPR013083">
    <property type="entry name" value="Znf_RING/FYVE/PHD"/>
</dbReference>
<evidence type="ECO:0000313" key="4">
    <source>
        <dbReference type="EMBL" id="KAI5060078.1"/>
    </source>
</evidence>
<comment type="caution">
    <text evidence="4">The sequence shown here is derived from an EMBL/GenBank/DDBJ whole genome shotgun (WGS) entry which is preliminary data.</text>
</comment>
<dbReference type="PROSITE" id="PS50089">
    <property type="entry name" value="ZF_RING_2"/>
    <property type="match status" value="1"/>
</dbReference>
<feature type="region of interest" description="Disordered" evidence="2">
    <location>
        <begin position="1"/>
        <end position="32"/>
    </location>
</feature>
<proteinExistence type="predicted"/>
<gene>
    <name evidence="4" type="ORF">GOP47_0024498</name>
</gene>
<evidence type="ECO:0000256" key="2">
    <source>
        <dbReference type="SAM" id="MobiDB-lite"/>
    </source>
</evidence>
<accession>A0A9D4U311</accession>